<dbReference type="PROSITE" id="PS00128">
    <property type="entry name" value="GLYCOSYL_HYDROL_F22_1"/>
    <property type="match status" value="2"/>
</dbReference>
<dbReference type="Proteomes" id="UP000504634">
    <property type="component" value="Unplaced"/>
</dbReference>
<keyword evidence="5" id="KW-0378">Hydrolase</keyword>
<evidence type="ECO:0000256" key="3">
    <source>
        <dbReference type="ARBA" id="ARBA00022638"/>
    </source>
</evidence>
<dbReference type="GO" id="GO:0003796">
    <property type="term" value="F:lysozyme activity"/>
    <property type="evidence" value="ECO:0007669"/>
    <property type="project" value="UniProtKB-EC"/>
</dbReference>
<evidence type="ECO:0000259" key="8">
    <source>
        <dbReference type="PROSITE" id="PS00128"/>
    </source>
</evidence>
<name>A0A6J2UA25_DROLE</name>
<proteinExistence type="inferred from homology"/>
<feature type="domain" description="Glycosyl hydrolases family 22 (GH22)" evidence="8">
    <location>
        <begin position="90"/>
        <end position="108"/>
    </location>
</feature>
<dbReference type="InterPro" id="IPR001916">
    <property type="entry name" value="Glyco_hydro_22"/>
</dbReference>
<dbReference type="GO" id="GO:0031640">
    <property type="term" value="P:killing of cells of another organism"/>
    <property type="evidence" value="ECO:0007669"/>
    <property type="project" value="UniProtKB-KW"/>
</dbReference>
<dbReference type="PANTHER" id="PTHR11407">
    <property type="entry name" value="LYSOZYME C"/>
    <property type="match status" value="1"/>
</dbReference>
<gene>
    <name evidence="10" type="primary">LOC115632382</name>
</gene>
<evidence type="ECO:0000256" key="4">
    <source>
        <dbReference type="ARBA" id="ARBA00023157"/>
    </source>
</evidence>
<dbReference type="PANTHER" id="PTHR11407:SF63">
    <property type="entry name" value="LYSOZYME C"/>
    <property type="match status" value="1"/>
</dbReference>
<evidence type="ECO:0000256" key="6">
    <source>
        <dbReference type="RuleBase" id="RU004440"/>
    </source>
</evidence>
<evidence type="ECO:0000256" key="5">
    <source>
        <dbReference type="ARBA" id="ARBA00023295"/>
    </source>
</evidence>
<dbReference type="FunFam" id="1.10.530.10:FF:000016">
    <property type="entry name" value="Uncharacterized protein, isoform B"/>
    <property type="match status" value="1"/>
</dbReference>
<keyword evidence="5" id="KW-0326">Glycosidase</keyword>
<keyword evidence="7" id="KW-0732">Signal</keyword>
<evidence type="ECO:0000256" key="2">
    <source>
        <dbReference type="ARBA" id="ARBA00012732"/>
    </source>
</evidence>
<comment type="catalytic activity">
    <reaction evidence="1">
        <text>Hydrolysis of (1-&gt;4)-beta-linkages between N-acetylmuramic acid and N-acetyl-D-glucosamine residues in a peptidoglycan and between N-acetyl-D-glucosamine residues in chitodextrins.</text>
        <dbReference type="EC" id="3.2.1.17"/>
    </reaction>
</comment>
<dbReference type="AlphaFoldDB" id="A0A6J2UA25"/>
<feature type="domain" description="Glycosyl hydrolases family 22 (GH22)" evidence="8">
    <location>
        <begin position="269"/>
        <end position="287"/>
    </location>
</feature>
<dbReference type="GO" id="GO:0042742">
    <property type="term" value="P:defense response to bacterium"/>
    <property type="evidence" value="ECO:0007669"/>
    <property type="project" value="UniProtKB-KW"/>
</dbReference>
<dbReference type="EC" id="3.2.1.17" evidence="2"/>
<evidence type="ECO:0000313" key="10">
    <source>
        <dbReference type="RefSeq" id="XP_030385371.1"/>
    </source>
</evidence>
<evidence type="ECO:0000313" key="9">
    <source>
        <dbReference type="Proteomes" id="UP000504634"/>
    </source>
</evidence>
<dbReference type="PRINTS" id="PR00135">
    <property type="entry name" value="LYZLACT"/>
</dbReference>
<keyword evidence="3" id="KW-0929">Antimicrobial</keyword>
<accession>A0A6J2UA25</accession>
<dbReference type="Pfam" id="PF00062">
    <property type="entry name" value="Lys"/>
    <property type="match status" value="2"/>
</dbReference>
<sequence length="461" mass="50497">MLPLLLLLLLLQLSFSAGKVFDRCELSQLLQRQFGMPASQAATLVCIAQHSSSLNTATFGGGSGPGGGSHGLFQISDVYWCSPPGQGAGCGVSCARLRDDDISDDVQCVRKIFAEHQRISGDGFTAWQAYEQYCRHDAASYVAGCGGLGAGFSAGSALIAAASHQPVSYQPVSYQPASYQPVSYQPVRNSGAQVQSKIYNRCELAQELYYNHKMPMQQIPTWVCIAQHESSFNTAAVGRLNTDGSADHGLFQISDLFWCTHDARGGKGCRISCDKLLDKNIADDVQCIKRIHQEHTQISGDGFTAWTVYNRNCRNQRYEQVAACFAKPQAAAPHHPNAIGGGAVVSKTSYVQPQKTTLSSGYYRPTTVVSSQLPSSYLSNPFLRPHISAQAQPHPNAINVPQKAQSHFSLANPFQKYKQQTPFYTNTYTTPQQQPQHLYNHYQRPTPSRSGHSYVGVHRRA</sequence>
<dbReference type="RefSeq" id="XP_030385371.1">
    <property type="nucleotide sequence ID" value="XM_030529511.1"/>
</dbReference>
<dbReference type="CDD" id="cd16899">
    <property type="entry name" value="LYZ_C_invert"/>
    <property type="match status" value="2"/>
</dbReference>
<dbReference type="Gene3D" id="1.10.530.10">
    <property type="match status" value="2"/>
</dbReference>
<dbReference type="InterPro" id="IPR023346">
    <property type="entry name" value="Lysozyme-like_dom_sf"/>
</dbReference>
<evidence type="ECO:0000256" key="7">
    <source>
        <dbReference type="SAM" id="SignalP"/>
    </source>
</evidence>
<dbReference type="InterPro" id="IPR019799">
    <property type="entry name" value="Glyco_hydro_22_CS"/>
</dbReference>
<feature type="signal peptide" evidence="7">
    <location>
        <begin position="1"/>
        <end position="18"/>
    </location>
</feature>
<protein>
    <recommendedName>
        <fullName evidence="2">lysozyme</fullName>
        <ecNumber evidence="2">3.2.1.17</ecNumber>
    </recommendedName>
</protein>
<reference evidence="10" key="1">
    <citation type="submission" date="2025-08" db="UniProtKB">
        <authorList>
            <consortium name="RefSeq"/>
        </authorList>
    </citation>
    <scope>IDENTIFICATION</scope>
    <source>
        <strain evidence="10">11010-0011.00</strain>
        <tissue evidence="10">Whole body</tissue>
    </source>
</reference>
<dbReference type="OrthoDB" id="17373at2759"/>
<evidence type="ECO:0000256" key="1">
    <source>
        <dbReference type="ARBA" id="ARBA00000632"/>
    </source>
</evidence>
<keyword evidence="9" id="KW-1185">Reference proteome</keyword>
<dbReference type="PROSITE" id="PS51348">
    <property type="entry name" value="GLYCOSYL_HYDROL_F22_2"/>
    <property type="match status" value="2"/>
</dbReference>
<dbReference type="SUPFAM" id="SSF53955">
    <property type="entry name" value="Lysozyme-like"/>
    <property type="match status" value="2"/>
</dbReference>
<keyword evidence="3" id="KW-0081">Bacteriolytic enzyme</keyword>
<dbReference type="SMART" id="SM00263">
    <property type="entry name" value="LYZ1"/>
    <property type="match status" value="2"/>
</dbReference>
<organism evidence="9 10">
    <name type="scientific">Drosophila lebanonensis</name>
    <name type="common">Fruit fly</name>
    <name type="synonym">Scaptodrosophila lebanonensis</name>
    <dbReference type="NCBI Taxonomy" id="7225"/>
    <lineage>
        <taxon>Eukaryota</taxon>
        <taxon>Metazoa</taxon>
        <taxon>Ecdysozoa</taxon>
        <taxon>Arthropoda</taxon>
        <taxon>Hexapoda</taxon>
        <taxon>Insecta</taxon>
        <taxon>Pterygota</taxon>
        <taxon>Neoptera</taxon>
        <taxon>Endopterygota</taxon>
        <taxon>Diptera</taxon>
        <taxon>Brachycera</taxon>
        <taxon>Muscomorpha</taxon>
        <taxon>Ephydroidea</taxon>
        <taxon>Drosophilidae</taxon>
        <taxon>Scaptodrosophila</taxon>
    </lineage>
</organism>
<keyword evidence="4" id="KW-1015">Disulfide bond</keyword>
<comment type="similarity">
    <text evidence="6">Belongs to the glycosyl hydrolase 22 family.</text>
</comment>
<dbReference type="GeneID" id="115632382"/>
<feature type="chain" id="PRO_5027008232" description="lysozyme" evidence="7">
    <location>
        <begin position="19"/>
        <end position="461"/>
    </location>
</feature>